<reference evidence="3 4" key="1">
    <citation type="journal article" date="2010" name="Nat. Commun.">
        <title>The complete sequence of the smallest known nuclear genome from the microsporidian Encephalitozoon intestinalis.</title>
        <authorList>
            <person name="Corradi N."/>
            <person name="Pombert J.-F."/>
            <person name="Farinelli L."/>
            <person name="Didier E.S."/>
            <person name="Keeling P.J."/>
        </authorList>
    </citation>
    <scope>NUCLEOTIDE SEQUENCE [LARGE SCALE GENOMIC DNA]</scope>
    <source>
        <strain evidence="3 4">ATCC 50506</strain>
    </source>
</reference>
<dbReference type="SUPFAM" id="SSF56784">
    <property type="entry name" value="HAD-like"/>
    <property type="match status" value="1"/>
</dbReference>
<dbReference type="VEuPathDB" id="MicrosporidiaDB:Eint_010770"/>
<dbReference type="InterPro" id="IPR003337">
    <property type="entry name" value="Trehalose_PPase"/>
</dbReference>
<sequence length="718" mass="82473">MKIIAAVDELPICASKMEPEETIRRRISSLLKNISHVDKASKIPIEFGEKERGDIQLFAKPHFMSPDMLDDSEMFFVGIPGFYDPEAFSNEEERKIEESMKCYRCYPVFQKKVEYSRMIERILKKNTYEFVQKNLDHSRMFEEYKEYNTRYYEKIMEVYEDGDVVLVMDHSLLLLPGMLGLVPTGMSFCIPFSPLVKCIPFCEEIFRSIFSCKYIEFADSSSKDSFDLLASQKIGFPMGNPGYENSKAPETCVGKRGIDKNAILKASFEVQKLSGLGNGEVILVPFDSCTHLLGIEAYLSRYGKEVTILFLITKALGKNFDEQTEVMRLREYLEINYRVQTKMLVPTNDSEFVSALKACDLCHCPEMEGFCSLLGIPIVSRNPYDFFDVADEINEKLSRRSGRENPGQVIGKMEWKKHFMTNFLDACGIEYEVDLETREPSTRFSLSMEKKKCENADVKRTLVKRRKEEKKETVQINLDDKEDTNVARIVDDFKKSKTRTLIMDYDGTLTDIVAHPPMATPTQEIRDMLIKLSKICRVVISTGRSLEDSEKFFPKEIEVFAEHGACHRINGEWKEGPSFPQKDLTWKIGEFFHLRTPGSEIEMKRTGYTFHFRNVPSLVGVKQAKALFELLMRICKGNVTEGNYLIEVRSCKKYDVIKKVEKEAGDGFILCAGDDIADEEMFGLCKGYTVKIGDKNTSAAYRIKDPRSFRALLQKFLE</sequence>
<dbReference type="SUPFAM" id="SSF53756">
    <property type="entry name" value="UDP-Glycosyltransferase/glycogen phosphorylase"/>
    <property type="match status" value="1"/>
</dbReference>
<dbReference type="OrthoDB" id="755951at2759"/>
<dbReference type="Pfam" id="PF02358">
    <property type="entry name" value="Trehalose_PPase"/>
    <property type="match status" value="1"/>
</dbReference>
<dbReference type="CDD" id="cd01627">
    <property type="entry name" value="HAD_TPP"/>
    <property type="match status" value="1"/>
</dbReference>
<dbReference type="InterPro" id="IPR036412">
    <property type="entry name" value="HAD-like_sf"/>
</dbReference>
<dbReference type="EMBL" id="CP001942">
    <property type="protein sequence ID" value="ADM10939.1"/>
    <property type="molecule type" value="Genomic_DNA"/>
</dbReference>
<proteinExistence type="inferred from homology"/>
<dbReference type="Gene3D" id="3.30.70.1020">
    <property type="entry name" value="Trehalose-6-phosphate phosphatase related protein, domain 2"/>
    <property type="match status" value="1"/>
</dbReference>
<dbReference type="InterPro" id="IPR001830">
    <property type="entry name" value="Glyco_trans_20"/>
</dbReference>
<accession>E0S5F4</accession>
<dbReference type="GeneID" id="9698524"/>
<reference evidence="3 4" key="2">
    <citation type="journal article" date="2012" name="Proc. Natl. Acad. Sci. U.S.A.">
        <title>Gain and loss of multiple functionally related, horizontally transferred genes in the reduced genomes of two microsporidian parasites.</title>
        <authorList>
            <person name="Pombert J.-F."/>
            <person name="Selman M."/>
            <person name="Burki F."/>
            <person name="Bardell F.T."/>
            <person name="Farinelli L."/>
            <person name="Solter L.F."/>
            <person name="Whitman D.W."/>
            <person name="Weiss L.M."/>
            <person name="Corradi N."/>
            <person name="Keeling P.J."/>
        </authorList>
    </citation>
    <scope>NUCLEOTIDE SEQUENCE [LARGE SCALE GENOMIC DNA]</scope>
    <source>
        <strain evidence="3 4">ATCC 50506</strain>
    </source>
</reference>
<dbReference type="GO" id="GO:0003825">
    <property type="term" value="F:alpha,alpha-trehalose-phosphate synthase (UDP-forming) activity"/>
    <property type="evidence" value="ECO:0007669"/>
    <property type="project" value="TreeGrafter"/>
</dbReference>
<dbReference type="HOGENOM" id="CLU_002351_3_3_1"/>
<comment type="similarity">
    <text evidence="2">In the C-terminal section; belongs to the trehalose phosphatase family.</text>
</comment>
<comment type="similarity">
    <text evidence="1">In the N-terminal section; belongs to the glycosyltransferase 20 family.</text>
</comment>
<dbReference type="AlphaFoldDB" id="E0S5F4"/>
<evidence type="ECO:0000256" key="1">
    <source>
        <dbReference type="ARBA" id="ARBA00005409"/>
    </source>
</evidence>
<dbReference type="NCBIfam" id="TIGR00685">
    <property type="entry name" value="T6PP"/>
    <property type="match status" value="1"/>
</dbReference>
<gene>
    <name evidence="3" type="ORF">Eint_010770</name>
</gene>
<protein>
    <submittedName>
        <fullName evidence="3">Trehalose-6-phosphatase</fullName>
    </submittedName>
</protein>
<keyword evidence="4" id="KW-1185">Reference proteome</keyword>
<dbReference type="Gene3D" id="3.40.50.2000">
    <property type="entry name" value="Glycogen Phosphorylase B"/>
    <property type="match status" value="1"/>
</dbReference>
<dbReference type="PANTHER" id="PTHR10788:SF106">
    <property type="entry name" value="BCDNA.GH08860"/>
    <property type="match status" value="1"/>
</dbReference>
<dbReference type="GO" id="GO:0005829">
    <property type="term" value="C:cytosol"/>
    <property type="evidence" value="ECO:0007669"/>
    <property type="project" value="TreeGrafter"/>
</dbReference>
<name>E0S5F4_ENCIT</name>
<dbReference type="GO" id="GO:0004805">
    <property type="term" value="F:trehalose-phosphatase activity"/>
    <property type="evidence" value="ECO:0007669"/>
    <property type="project" value="TreeGrafter"/>
</dbReference>
<dbReference type="GO" id="GO:0005992">
    <property type="term" value="P:trehalose biosynthetic process"/>
    <property type="evidence" value="ECO:0007669"/>
    <property type="project" value="InterPro"/>
</dbReference>
<dbReference type="PANTHER" id="PTHR10788">
    <property type="entry name" value="TREHALOSE-6-PHOSPHATE SYNTHASE"/>
    <property type="match status" value="1"/>
</dbReference>
<evidence type="ECO:0000313" key="3">
    <source>
        <dbReference type="EMBL" id="ADM10939.1"/>
    </source>
</evidence>
<evidence type="ECO:0000256" key="2">
    <source>
        <dbReference type="ARBA" id="ARBA00006330"/>
    </source>
</evidence>
<dbReference type="InterPro" id="IPR006379">
    <property type="entry name" value="HAD-SF_hydro_IIB"/>
</dbReference>
<dbReference type="InterPro" id="IPR023214">
    <property type="entry name" value="HAD_sf"/>
</dbReference>
<dbReference type="NCBIfam" id="TIGR01484">
    <property type="entry name" value="HAD-SF-IIB"/>
    <property type="match status" value="1"/>
</dbReference>
<dbReference type="RefSeq" id="XP_003072299.1">
    <property type="nucleotide sequence ID" value="XM_003072253.1"/>
</dbReference>
<evidence type="ECO:0000313" key="4">
    <source>
        <dbReference type="Proteomes" id="UP000002313"/>
    </source>
</evidence>
<dbReference type="Proteomes" id="UP000002313">
    <property type="component" value="Chromosome I"/>
</dbReference>
<dbReference type="Pfam" id="PF00982">
    <property type="entry name" value="Glyco_transf_20"/>
    <property type="match status" value="1"/>
</dbReference>
<organism evidence="3 4">
    <name type="scientific">Encephalitozoon intestinalis (strain ATCC 50506)</name>
    <name type="common">Microsporidian parasite</name>
    <name type="synonym">Septata intestinalis</name>
    <dbReference type="NCBI Taxonomy" id="876142"/>
    <lineage>
        <taxon>Eukaryota</taxon>
        <taxon>Fungi</taxon>
        <taxon>Fungi incertae sedis</taxon>
        <taxon>Microsporidia</taxon>
        <taxon>Unikaryonidae</taxon>
        <taxon>Encephalitozoon</taxon>
    </lineage>
</organism>
<dbReference type="Gene3D" id="3.40.50.1000">
    <property type="entry name" value="HAD superfamily/HAD-like"/>
    <property type="match status" value="1"/>
</dbReference>
<dbReference type="CAZy" id="GT20">
    <property type="family name" value="Glycosyltransferase Family 20"/>
</dbReference>
<dbReference type="KEGG" id="ein:Eint_010770"/>